<feature type="binding site" evidence="2">
    <location>
        <position position="139"/>
    </location>
    <ligand>
        <name>Fe cation</name>
        <dbReference type="ChEBI" id="CHEBI:24875"/>
    </ligand>
</feature>
<organism evidence="3 4">
    <name type="scientific">Roseovarius lutimaris</name>
    <dbReference type="NCBI Taxonomy" id="1005928"/>
    <lineage>
        <taxon>Bacteria</taxon>
        <taxon>Pseudomonadati</taxon>
        <taxon>Pseudomonadota</taxon>
        <taxon>Alphaproteobacteria</taxon>
        <taxon>Rhodobacterales</taxon>
        <taxon>Roseobacteraceae</taxon>
        <taxon>Roseovarius</taxon>
    </lineage>
</organism>
<dbReference type="PANTHER" id="PTHR10458:SF22">
    <property type="entry name" value="PEPTIDE DEFORMYLASE"/>
    <property type="match status" value="1"/>
</dbReference>
<dbReference type="EMBL" id="FOVP01000009">
    <property type="protein sequence ID" value="SFN82899.1"/>
    <property type="molecule type" value="Genomic_DNA"/>
</dbReference>
<comment type="similarity">
    <text evidence="1 2">Belongs to the polypeptide deformylase family.</text>
</comment>
<protein>
    <recommendedName>
        <fullName evidence="2">Peptide deformylase</fullName>
        <shortName evidence="2">PDF</shortName>
        <ecNumber evidence="2">3.5.1.88</ecNumber>
    </recommendedName>
    <alternativeName>
        <fullName evidence="2">Polypeptide deformylase</fullName>
    </alternativeName>
</protein>
<dbReference type="InterPro" id="IPR023635">
    <property type="entry name" value="Peptide_deformylase"/>
</dbReference>
<feature type="active site" evidence="2">
    <location>
        <position position="140"/>
    </location>
</feature>
<comment type="cofactor">
    <cofactor evidence="2">
        <name>Fe(2+)</name>
        <dbReference type="ChEBI" id="CHEBI:29033"/>
    </cofactor>
    <text evidence="2">Binds 1 Fe(2+) ion.</text>
</comment>
<gene>
    <name evidence="2" type="primary">def</name>
    <name evidence="3" type="ORF">SAMN04487859_109154</name>
</gene>
<dbReference type="CDD" id="cd00487">
    <property type="entry name" value="Pep_deformylase"/>
    <property type="match status" value="1"/>
</dbReference>
<dbReference type="GO" id="GO:0042586">
    <property type="term" value="F:peptide deformylase activity"/>
    <property type="evidence" value="ECO:0007669"/>
    <property type="project" value="UniProtKB-UniRule"/>
</dbReference>
<sequence>MTPMKRPILIHPDPRLKKVCTPVADVTDGLRQLSRDMLETMYDAPGIGLAAPQVGVLERLIVLDCVKGENETPRPMVMINPEVVAASDETNVYEEGCLSIPDQYGEVTRPKEVEVRWMDTDGNAHQEGFDALWATCVQHEIDHLNGKLFIDYLGAMKRQMITRRMQKLKREMARG</sequence>
<dbReference type="PANTHER" id="PTHR10458">
    <property type="entry name" value="PEPTIDE DEFORMYLASE"/>
    <property type="match status" value="1"/>
</dbReference>
<dbReference type="PIRSF" id="PIRSF004749">
    <property type="entry name" value="Pep_def"/>
    <property type="match status" value="1"/>
</dbReference>
<dbReference type="PRINTS" id="PR01576">
    <property type="entry name" value="PDEFORMYLASE"/>
</dbReference>
<keyword evidence="2" id="KW-0408">Iron</keyword>
<dbReference type="STRING" id="1005928.SAMN04487859_109154"/>
<evidence type="ECO:0000313" key="4">
    <source>
        <dbReference type="Proteomes" id="UP000198599"/>
    </source>
</evidence>
<keyword evidence="2" id="KW-0479">Metal-binding</keyword>
<dbReference type="AlphaFoldDB" id="A0A1I5C7C1"/>
<dbReference type="SUPFAM" id="SSF56420">
    <property type="entry name" value="Peptide deformylase"/>
    <property type="match status" value="1"/>
</dbReference>
<evidence type="ECO:0000313" key="3">
    <source>
        <dbReference type="EMBL" id="SFN82899.1"/>
    </source>
</evidence>
<accession>A0A1I5C7C1</accession>
<reference evidence="4" key="1">
    <citation type="submission" date="2016-10" db="EMBL/GenBank/DDBJ databases">
        <authorList>
            <person name="Varghese N."/>
            <person name="Submissions S."/>
        </authorList>
    </citation>
    <scope>NUCLEOTIDE SEQUENCE [LARGE SCALE GENOMIC DNA]</scope>
    <source>
        <strain evidence="4">DSM 28463</strain>
    </source>
</reference>
<dbReference type="InterPro" id="IPR036821">
    <property type="entry name" value="Peptide_deformylase_sf"/>
</dbReference>
<dbReference type="Proteomes" id="UP000198599">
    <property type="component" value="Unassembled WGS sequence"/>
</dbReference>
<dbReference type="NCBIfam" id="TIGR00079">
    <property type="entry name" value="pept_deformyl"/>
    <property type="match status" value="1"/>
</dbReference>
<comment type="function">
    <text evidence="2">Removes the formyl group from the N-terminal Met of newly synthesized proteins. Requires at least a dipeptide for an efficient rate of reaction. N-terminal L-methionine is a prerequisite for activity but the enzyme has broad specificity at other positions.</text>
</comment>
<feature type="binding site" evidence="2">
    <location>
        <position position="143"/>
    </location>
    <ligand>
        <name>Fe cation</name>
        <dbReference type="ChEBI" id="CHEBI:24875"/>
    </ligand>
</feature>
<evidence type="ECO:0000256" key="1">
    <source>
        <dbReference type="ARBA" id="ARBA00010759"/>
    </source>
</evidence>
<proteinExistence type="inferred from homology"/>
<dbReference type="Gene3D" id="3.90.45.10">
    <property type="entry name" value="Peptide deformylase"/>
    <property type="match status" value="1"/>
</dbReference>
<dbReference type="NCBIfam" id="NF001159">
    <property type="entry name" value="PRK00150.1-3"/>
    <property type="match status" value="1"/>
</dbReference>
<keyword evidence="4" id="KW-1185">Reference proteome</keyword>
<keyword evidence="2" id="KW-0648">Protein biosynthesis</keyword>
<feature type="binding site" evidence="2">
    <location>
        <position position="97"/>
    </location>
    <ligand>
        <name>Fe cation</name>
        <dbReference type="ChEBI" id="CHEBI:24875"/>
    </ligand>
</feature>
<dbReference type="GO" id="GO:0006412">
    <property type="term" value="P:translation"/>
    <property type="evidence" value="ECO:0007669"/>
    <property type="project" value="UniProtKB-UniRule"/>
</dbReference>
<name>A0A1I5C7C1_9RHOB</name>
<dbReference type="EC" id="3.5.1.88" evidence="2"/>
<dbReference type="HAMAP" id="MF_00163">
    <property type="entry name" value="Pep_deformylase"/>
    <property type="match status" value="1"/>
</dbReference>
<dbReference type="GO" id="GO:0046872">
    <property type="term" value="F:metal ion binding"/>
    <property type="evidence" value="ECO:0007669"/>
    <property type="project" value="UniProtKB-KW"/>
</dbReference>
<keyword evidence="2" id="KW-0378">Hydrolase</keyword>
<comment type="catalytic activity">
    <reaction evidence="2">
        <text>N-terminal N-formyl-L-methionyl-[peptide] + H2O = N-terminal L-methionyl-[peptide] + formate</text>
        <dbReference type="Rhea" id="RHEA:24420"/>
        <dbReference type="Rhea" id="RHEA-COMP:10639"/>
        <dbReference type="Rhea" id="RHEA-COMP:10640"/>
        <dbReference type="ChEBI" id="CHEBI:15377"/>
        <dbReference type="ChEBI" id="CHEBI:15740"/>
        <dbReference type="ChEBI" id="CHEBI:49298"/>
        <dbReference type="ChEBI" id="CHEBI:64731"/>
        <dbReference type="EC" id="3.5.1.88"/>
    </reaction>
</comment>
<evidence type="ECO:0000256" key="2">
    <source>
        <dbReference type="HAMAP-Rule" id="MF_00163"/>
    </source>
</evidence>
<dbReference type="Pfam" id="PF01327">
    <property type="entry name" value="Pep_deformylase"/>
    <property type="match status" value="1"/>
</dbReference>